<sequence>MTRRPRSPIRPTAPPRTTARPASARTAPPPPLADDPPAARAARRDALAAVLGCPPTAIPDDTVRRLETLLDLLARWTRRINLVAPSTLTGPDRGWARHVLDSAQLHPLMPGTARRLVDLGSGAGFPGLVLAILGAPDAHLVESDRRKAAFLREAARATHTAVTLHAARLESVAPLAGDVVTARALAPLPDLLPLVLRHRAPDGLALLPKGRDVETELTACRDQWIMRLSSQPARGDPAGRILVIREIHRVATPR</sequence>
<dbReference type="Proteomes" id="UP000554286">
    <property type="component" value="Unassembled WGS sequence"/>
</dbReference>
<dbReference type="GO" id="GO:0005829">
    <property type="term" value="C:cytosol"/>
    <property type="evidence" value="ECO:0007669"/>
    <property type="project" value="TreeGrafter"/>
</dbReference>
<dbReference type="Pfam" id="PF02527">
    <property type="entry name" value="GidB"/>
    <property type="match status" value="1"/>
</dbReference>
<dbReference type="EMBL" id="JACIGK010000001">
    <property type="protein sequence ID" value="MBB4264515.1"/>
    <property type="molecule type" value="Genomic_DNA"/>
</dbReference>
<keyword evidence="5 6" id="KW-0949">S-adenosyl-L-methionine</keyword>
<gene>
    <name evidence="6" type="primary">rsmG</name>
    <name evidence="8" type="ORF">GGD89_000121</name>
</gene>
<protein>
    <recommendedName>
        <fullName evidence="6">Ribosomal RNA small subunit methyltransferase G</fullName>
        <ecNumber evidence="6">2.1.1.170</ecNumber>
    </recommendedName>
    <alternativeName>
        <fullName evidence="6">16S rRNA 7-methylguanosine methyltransferase</fullName>
        <shortName evidence="6">16S rRNA m7G methyltransferase</shortName>
    </alternativeName>
</protein>
<dbReference type="InterPro" id="IPR003682">
    <property type="entry name" value="rRNA_ssu_MeTfrase_G"/>
</dbReference>
<feature type="region of interest" description="Disordered" evidence="7">
    <location>
        <begin position="1"/>
        <end position="40"/>
    </location>
</feature>
<dbReference type="PANTHER" id="PTHR31760">
    <property type="entry name" value="S-ADENOSYL-L-METHIONINE-DEPENDENT METHYLTRANSFERASES SUPERFAMILY PROTEIN"/>
    <property type="match status" value="1"/>
</dbReference>
<keyword evidence="3 6" id="KW-0489">Methyltransferase</keyword>
<evidence type="ECO:0000256" key="5">
    <source>
        <dbReference type="ARBA" id="ARBA00022691"/>
    </source>
</evidence>
<dbReference type="Gene3D" id="3.40.50.150">
    <property type="entry name" value="Vaccinia Virus protein VP39"/>
    <property type="match status" value="1"/>
</dbReference>
<comment type="caution">
    <text evidence="8">The sequence shown here is derived from an EMBL/GenBank/DDBJ whole genome shotgun (WGS) entry which is preliminary data.</text>
</comment>
<evidence type="ECO:0000313" key="8">
    <source>
        <dbReference type="EMBL" id="MBB4264515.1"/>
    </source>
</evidence>
<keyword evidence="9" id="KW-1185">Reference proteome</keyword>
<comment type="function">
    <text evidence="6">Specifically methylates the N7 position of guanine in position 527 of 16S rRNA.</text>
</comment>
<evidence type="ECO:0000256" key="4">
    <source>
        <dbReference type="ARBA" id="ARBA00022679"/>
    </source>
</evidence>
<dbReference type="InterPro" id="IPR029063">
    <property type="entry name" value="SAM-dependent_MTases_sf"/>
</dbReference>
<comment type="caution">
    <text evidence="6">Lacks conserved residue(s) required for the propagation of feature annotation.</text>
</comment>
<reference evidence="8 9" key="1">
    <citation type="submission" date="2020-08" db="EMBL/GenBank/DDBJ databases">
        <title>Genome sequencing of Purple Non-Sulfur Bacteria from various extreme environments.</title>
        <authorList>
            <person name="Mayer M."/>
        </authorList>
    </citation>
    <scope>NUCLEOTIDE SEQUENCE [LARGE SCALE GENOMIC DNA]</scope>
    <source>
        <strain evidence="8 9">JA131</strain>
    </source>
</reference>
<evidence type="ECO:0000313" key="9">
    <source>
        <dbReference type="Proteomes" id="UP000554286"/>
    </source>
</evidence>
<dbReference type="RefSeq" id="WP_184042154.1">
    <property type="nucleotide sequence ID" value="NZ_JACIGK010000001.1"/>
</dbReference>
<dbReference type="GO" id="GO:0070043">
    <property type="term" value="F:rRNA (guanine-N7-)-methyltransferase activity"/>
    <property type="evidence" value="ECO:0007669"/>
    <property type="project" value="UniProtKB-UniRule"/>
</dbReference>
<dbReference type="AlphaFoldDB" id="A0A7W6W817"/>
<dbReference type="PANTHER" id="PTHR31760:SF0">
    <property type="entry name" value="S-ADENOSYL-L-METHIONINE-DEPENDENT METHYLTRANSFERASES SUPERFAMILY PROTEIN"/>
    <property type="match status" value="1"/>
</dbReference>
<organism evidence="8 9">
    <name type="scientific">Roseospira visakhapatnamensis</name>
    <dbReference type="NCBI Taxonomy" id="390880"/>
    <lineage>
        <taxon>Bacteria</taxon>
        <taxon>Pseudomonadati</taxon>
        <taxon>Pseudomonadota</taxon>
        <taxon>Alphaproteobacteria</taxon>
        <taxon>Rhodospirillales</taxon>
        <taxon>Rhodospirillaceae</taxon>
        <taxon>Roseospira</taxon>
    </lineage>
</organism>
<dbReference type="HAMAP" id="MF_00074">
    <property type="entry name" value="16SrRNA_methyltr_G"/>
    <property type="match status" value="1"/>
</dbReference>
<dbReference type="EC" id="2.1.1.170" evidence="6"/>
<feature type="compositionally biased region" description="Low complexity" evidence="7">
    <location>
        <begin position="15"/>
        <end position="26"/>
    </location>
</feature>
<evidence type="ECO:0000256" key="6">
    <source>
        <dbReference type="HAMAP-Rule" id="MF_00074"/>
    </source>
</evidence>
<comment type="subcellular location">
    <subcellularLocation>
        <location evidence="6">Cytoplasm</location>
    </subcellularLocation>
</comment>
<evidence type="ECO:0000256" key="3">
    <source>
        <dbReference type="ARBA" id="ARBA00022603"/>
    </source>
</evidence>
<comment type="catalytic activity">
    <reaction evidence="6">
        <text>guanosine(527) in 16S rRNA + S-adenosyl-L-methionine = N(7)-methylguanosine(527) in 16S rRNA + S-adenosyl-L-homocysteine</text>
        <dbReference type="Rhea" id="RHEA:42732"/>
        <dbReference type="Rhea" id="RHEA-COMP:10209"/>
        <dbReference type="Rhea" id="RHEA-COMP:10210"/>
        <dbReference type="ChEBI" id="CHEBI:57856"/>
        <dbReference type="ChEBI" id="CHEBI:59789"/>
        <dbReference type="ChEBI" id="CHEBI:74269"/>
        <dbReference type="ChEBI" id="CHEBI:74480"/>
        <dbReference type="EC" id="2.1.1.170"/>
    </reaction>
</comment>
<feature type="binding site" evidence="6">
    <location>
        <position position="125"/>
    </location>
    <ligand>
        <name>S-adenosyl-L-methionine</name>
        <dbReference type="ChEBI" id="CHEBI:59789"/>
    </ligand>
</feature>
<accession>A0A7W6W817</accession>
<keyword evidence="2 6" id="KW-0698">rRNA processing</keyword>
<keyword evidence="4 6" id="KW-0808">Transferase</keyword>
<name>A0A7W6W817_9PROT</name>
<feature type="binding site" evidence="6">
    <location>
        <position position="183"/>
    </location>
    <ligand>
        <name>S-adenosyl-L-methionine</name>
        <dbReference type="ChEBI" id="CHEBI:59789"/>
    </ligand>
</feature>
<evidence type="ECO:0000256" key="2">
    <source>
        <dbReference type="ARBA" id="ARBA00022552"/>
    </source>
</evidence>
<feature type="binding site" evidence="6">
    <location>
        <position position="120"/>
    </location>
    <ligand>
        <name>S-adenosyl-L-methionine</name>
        <dbReference type="ChEBI" id="CHEBI:59789"/>
    </ligand>
</feature>
<comment type="similarity">
    <text evidence="6">Belongs to the methyltransferase superfamily. RNA methyltransferase RsmG family.</text>
</comment>
<evidence type="ECO:0000256" key="1">
    <source>
        <dbReference type="ARBA" id="ARBA00022490"/>
    </source>
</evidence>
<proteinExistence type="inferred from homology"/>
<keyword evidence="1 6" id="KW-0963">Cytoplasm</keyword>
<evidence type="ECO:0000256" key="7">
    <source>
        <dbReference type="SAM" id="MobiDB-lite"/>
    </source>
</evidence>
<dbReference type="SUPFAM" id="SSF53335">
    <property type="entry name" value="S-adenosyl-L-methionine-dependent methyltransferases"/>
    <property type="match status" value="1"/>
</dbReference>
<feature type="binding site" evidence="6">
    <location>
        <begin position="169"/>
        <end position="170"/>
    </location>
    <ligand>
        <name>S-adenosyl-L-methionine</name>
        <dbReference type="ChEBI" id="CHEBI:59789"/>
    </ligand>
</feature>